<dbReference type="Pfam" id="PF13365">
    <property type="entry name" value="Trypsin_2"/>
    <property type="match status" value="1"/>
</dbReference>
<dbReference type="InterPro" id="IPR009003">
    <property type="entry name" value="Peptidase_S1_PA"/>
</dbReference>
<reference evidence="4 5" key="1">
    <citation type="submission" date="2022-01" db="EMBL/GenBank/DDBJ databases">
        <title>Paraglaciecola sp. G1-23.</title>
        <authorList>
            <person name="Jin M.S."/>
            <person name="Han D.M."/>
            <person name="Kim H.M."/>
            <person name="Jeon C.O."/>
        </authorList>
    </citation>
    <scope>NUCLEOTIDE SEQUENCE [LARGE SCALE GENOMIC DNA]</scope>
    <source>
        <strain evidence="4 5">G1-23</strain>
    </source>
</reference>
<dbReference type="InterPro" id="IPR001940">
    <property type="entry name" value="Peptidase_S1C"/>
</dbReference>
<comment type="similarity">
    <text evidence="1">Belongs to the peptidase S1C family.</text>
</comment>
<accession>A0ABS9D2A2</accession>
<proteinExistence type="inferred from homology"/>
<sequence>MRIFIFLLSIICTFSHSQQTAQSLFGQYQTALYQIKIIDLESGNKSSIGSGFQVDKAGNIVTNYHVVSEYIYYPEKFKIVYMDHLGEEGPLKLVDLDVINDLALVRKVNLSDAEEAFPIAPELPSQGSNIYSLGNPHDLGMIVVPGTFNGLKKNSFYQRIHFTGSINPGMSGGPVVNELGQVMGVNVATAGNQIGFLIPLAKVNELIENKDAAPLANDQLKVRIHTQLMVNQQRLFSRLKSQPWKTANLGQASVPAQITEFVSCWGDSNANDTDVLYLSVENRCRLDEQIFLHSGLTTGGVELEFEWLEGKDLSQHRFYSFYTDSITGAGAGNKAGKIDVTNYRCQEDKVTNIHGVTSKTVFCLRAYKDYQQLYDVLFVAATLDHQDKGLISHFTLAGVGRESASAFTQKFMDSIEWQ</sequence>
<dbReference type="InterPro" id="IPR051201">
    <property type="entry name" value="Chloro_Bact_Ser_Proteases"/>
</dbReference>
<comment type="caution">
    <text evidence="4">The sequence shown here is derived from an EMBL/GenBank/DDBJ whole genome shotgun (WGS) entry which is preliminary data.</text>
</comment>
<evidence type="ECO:0000256" key="1">
    <source>
        <dbReference type="ARBA" id="ARBA00010541"/>
    </source>
</evidence>
<dbReference type="EMBL" id="JAKGAS010000001">
    <property type="protein sequence ID" value="MCF2946855.1"/>
    <property type="molecule type" value="Genomic_DNA"/>
</dbReference>
<gene>
    <name evidence="4" type="ORF">L0668_01960</name>
</gene>
<keyword evidence="3" id="KW-0378">Hydrolase</keyword>
<keyword evidence="5" id="KW-1185">Reference proteome</keyword>
<dbReference type="Proteomes" id="UP001521137">
    <property type="component" value="Unassembled WGS sequence"/>
</dbReference>
<dbReference type="Gene3D" id="2.40.10.10">
    <property type="entry name" value="Trypsin-like serine proteases"/>
    <property type="match status" value="2"/>
</dbReference>
<evidence type="ECO:0000313" key="4">
    <source>
        <dbReference type="EMBL" id="MCF2946855.1"/>
    </source>
</evidence>
<keyword evidence="2 4" id="KW-0645">Protease</keyword>
<dbReference type="PRINTS" id="PR00834">
    <property type="entry name" value="PROTEASES2C"/>
</dbReference>
<dbReference type="SUPFAM" id="SSF50494">
    <property type="entry name" value="Trypsin-like serine proteases"/>
    <property type="match status" value="1"/>
</dbReference>
<dbReference type="PANTHER" id="PTHR43343:SF3">
    <property type="entry name" value="PROTEASE DO-LIKE 8, CHLOROPLASTIC"/>
    <property type="match status" value="1"/>
</dbReference>
<name>A0ABS9D2A2_9ALTE</name>
<dbReference type="RefSeq" id="WP_235310374.1">
    <property type="nucleotide sequence ID" value="NZ_JAKGAS010000001.1"/>
</dbReference>
<dbReference type="GO" id="GO:0008233">
    <property type="term" value="F:peptidase activity"/>
    <property type="evidence" value="ECO:0007669"/>
    <property type="project" value="UniProtKB-KW"/>
</dbReference>
<protein>
    <submittedName>
        <fullName evidence="4">Serine protease</fullName>
    </submittedName>
</protein>
<evidence type="ECO:0000256" key="2">
    <source>
        <dbReference type="ARBA" id="ARBA00022670"/>
    </source>
</evidence>
<evidence type="ECO:0000313" key="5">
    <source>
        <dbReference type="Proteomes" id="UP001521137"/>
    </source>
</evidence>
<evidence type="ECO:0000256" key="3">
    <source>
        <dbReference type="ARBA" id="ARBA00022801"/>
    </source>
</evidence>
<dbReference type="PANTHER" id="PTHR43343">
    <property type="entry name" value="PEPTIDASE S12"/>
    <property type="match status" value="1"/>
</dbReference>
<organism evidence="4 5">
    <name type="scientific">Paraglaciecola algarum</name>
    <dbReference type="NCBI Taxonomy" id="3050085"/>
    <lineage>
        <taxon>Bacteria</taxon>
        <taxon>Pseudomonadati</taxon>
        <taxon>Pseudomonadota</taxon>
        <taxon>Gammaproteobacteria</taxon>
        <taxon>Alteromonadales</taxon>
        <taxon>Alteromonadaceae</taxon>
        <taxon>Paraglaciecola</taxon>
    </lineage>
</organism>
<dbReference type="InterPro" id="IPR043504">
    <property type="entry name" value="Peptidase_S1_PA_chymotrypsin"/>
</dbReference>
<dbReference type="GO" id="GO:0006508">
    <property type="term" value="P:proteolysis"/>
    <property type="evidence" value="ECO:0007669"/>
    <property type="project" value="UniProtKB-KW"/>
</dbReference>